<accession>A0A1H2A5B7</accession>
<sequence length="267" mass="28385">MKNFNSIGVRVLAGLVATGVAAGVLLAGSPPASAAAAQAGCYKIKTSTVYLNSVSNEYEFVTHFTQSNQVVVDPPFYFRKNTKNGYSAVKIISCKKTRTAAWKVYQYSVNTNLKDLKLVKSGSKVDANPANGDHGFGVMIKGVTKANTIVFQPTVCTKKPSKLSVVGAVKFVTGLPIPVSPLKAAGLWVASNGLKEKSGDNYSCGLLGKETAVGFKFNGTSGAASLKMPSTGRYLFTKRATWTELCPPDRYCGISRDDSMSVRSGKQ</sequence>
<organism evidence="2 3">
    <name type="scientific">Actinoplanes derwentensis</name>
    <dbReference type="NCBI Taxonomy" id="113562"/>
    <lineage>
        <taxon>Bacteria</taxon>
        <taxon>Bacillati</taxon>
        <taxon>Actinomycetota</taxon>
        <taxon>Actinomycetes</taxon>
        <taxon>Micromonosporales</taxon>
        <taxon>Micromonosporaceae</taxon>
        <taxon>Actinoplanes</taxon>
    </lineage>
</organism>
<evidence type="ECO:0000313" key="3">
    <source>
        <dbReference type="Proteomes" id="UP000198688"/>
    </source>
</evidence>
<evidence type="ECO:0008006" key="4">
    <source>
        <dbReference type="Google" id="ProtNLM"/>
    </source>
</evidence>
<keyword evidence="3" id="KW-1185">Reference proteome</keyword>
<reference evidence="2 3" key="1">
    <citation type="submission" date="2016-10" db="EMBL/GenBank/DDBJ databases">
        <authorList>
            <person name="de Groot N.N."/>
        </authorList>
    </citation>
    <scope>NUCLEOTIDE SEQUENCE [LARGE SCALE GENOMIC DNA]</scope>
    <source>
        <strain evidence="2 3">DSM 43941</strain>
    </source>
</reference>
<dbReference type="STRING" id="113562.SAMN04489716_3670"/>
<feature type="signal peptide" evidence="1">
    <location>
        <begin position="1"/>
        <end position="34"/>
    </location>
</feature>
<dbReference type="RefSeq" id="WP_092545744.1">
    <property type="nucleotide sequence ID" value="NZ_BOMJ01000118.1"/>
</dbReference>
<proteinExistence type="predicted"/>
<evidence type="ECO:0000256" key="1">
    <source>
        <dbReference type="SAM" id="SignalP"/>
    </source>
</evidence>
<gene>
    <name evidence="2" type="ORF">SAMN04489716_3670</name>
</gene>
<feature type="chain" id="PRO_5009268463" description="Dehydratase" evidence="1">
    <location>
        <begin position="35"/>
        <end position="267"/>
    </location>
</feature>
<protein>
    <recommendedName>
        <fullName evidence="4">Dehydratase</fullName>
    </recommendedName>
</protein>
<dbReference type="EMBL" id="LT629758">
    <property type="protein sequence ID" value="SDT41114.1"/>
    <property type="molecule type" value="Genomic_DNA"/>
</dbReference>
<evidence type="ECO:0000313" key="2">
    <source>
        <dbReference type="EMBL" id="SDT41114.1"/>
    </source>
</evidence>
<keyword evidence="1" id="KW-0732">Signal</keyword>
<dbReference type="Proteomes" id="UP000198688">
    <property type="component" value="Chromosome I"/>
</dbReference>
<name>A0A1H2A5B7_9ACTN</name>
<dbReference type="AlphaFoldDB" id="A0A1H2A5B7"/>